<feature type="transmembrane region" description="Helical" evidence="7">
    <location>
        <begin position="286"/>
        <end position="305"/>
    </location>
</feature>
<keyword evidence="5" id="KW-0534">Nitrate assimilation</keyword>
<dbReference type="GO" id="GO:0015112">
    <property type="term" value="F:nitrate transmembrane transporter activity"/>
    <property type="evidence" value="ECO:0007669"/>
    <property type="project" value="InterPro"/>
</dbReference>
<feature type="transmembrane region" description="Helical" evidence="7">
    <location>
        <begin position="139"/>
        <end position="157"/>
    </location>
</feature>
<evidence type="ECO:0000256" key="7">
    <source>
        <dbReference type="SAM" id="Phobius"/>
    </source>
</evidence>
<evidence type="ECO:0000256" key="5">
    <source>
        <dbReference type="ARBA" id="ARBA00023063"/>
    </source>
</evidence>
<dbReference type="InterPro" id="IPR011701">
    <property type="entry name" value="MFS"/>
</dbReference>
<comment type="subcellular location">
    <subcellularLocation>
        <location evidence="1">Membrane</location>
        <topology evidence="1">Multi-pass membrane protein</topology>
    </subcellularLocation>
</comment>
<evidence type="ECO:0000259" key="8">
    <source>
        <dbReference type="PROSITE" id="PS50850"/>
    </source>
</evidence>
<reference evidence="9 10" key="1">
    <citation type="journal article" date="2013" name="Genome Announc.">
        <title>Genome Sequence of the Polycyclic Aromatic Hydrocarbon-Degrading Bacterium Strain Marinobacter nanhaiticus D15-8WT.</title>
        <authorList>
            <person name="Cui Z."/>
            <person name="Gao W."/>
            <person name="Li Q."/>
            <person name="Xu G."/>
            <person name="Zheng L."/>
        </authorList>
    </citation>
    <scope>NUCLEOTIDE SEQUENCE [LARGE SCALE GENOMIC DNA]</scope>
    <source>
        <strain evidence="9 10">D15-8W</strain>
    </source>
</reference>
<dbReference type="Proteomes" id="UP000013165">
    <property type="component" value="Unassembled WGS sequence"/>
</dbReference>
<keyword evidence="6 7" id="KW-0472">Membrane</keyword>
<feature type="transmembrane region" description="Helical" evidence="7">
    <location>
        <begin position="107"/>
        <end position="127"/>
    </location>
</feature>
<sequence>MQTTELRQDSLLSLATILPPAFAGFFVAFGCWTLFAVIGVHVRTQLGLTDIQFGLLLALPILSGGVIAVPAGILAQRFGARSVMLGCLAGLIPIMALLSWVESLWSYFLVACGLGLAGGTFSSGLQFLSNRAPPRHRGLALSLFTVGMLGAGFNYYLVSVVHEAYSWRAAPMAYLVLLVVVTALYALLTEPDTRPTNYHGPNRKPGNIGLLYNADVLLLCLLFAVTGGGILALALWLPDFISASFDLPLNHGARLATGFIAPAALCQVLGGWLADRCGAVPVLRRALMASLIPGLLLSYPTMSLAVEGSRGLIHLQIALPLAVEIGLIGLLGVTLGIALGSLLRLLVELQPERTAFCAGLMLLSGCLAGFLLPLLFAMANHWIGIRSAAFMLLFGFSAVSLWALTLHSRRYIRRRLLKGEKPLSPWG</sequence>
<dbReference type="EMBL" id="APLQ01000011">
    <property type="protein sequence ID" value="ENO16374.1"/>
    <property type="molecule type" value="Genomic_DNA"/>
</dbReference>
<keyword evidence="3 7" id="KW-0812">Transmembrane</keyword>
<evidence type="ECO:0000256" key="3">
    <source>
        <dbReference type="ARBA" id="ARBA00022692"/>
    </source>
</evidence>
<keyword evidence="10" id="KW-1185">Reference proteome</keyword>
<dbReference type="PROSITE" id="PS50850">
    <property type="entry name" value="MFS"/>
    <property type="match status" value="1"/>
</dbReference>
<feature type="transmembrane region" description="Helical" evidence="7">
    <location>
        <begin position="355"/>
        <end position="377"/>
    </location>
</feature>
<name>N6W7Y5_9GAMM</name>
<organism evidence="9 10">
    <name type="scientific">Marinobacter nanhaiticus D15-8W</name>
    <dbReference type="NCBI Taxonomy" id="626887"/>
    <lineage>
        <taxon>Bacteria</taxon>
        <taxon>Pseudomonadati</taxon>
        <taxon>Pseudomonadota</taxon>
        <taxon>Gammaproteobacteria</taxon>
        <taxon>Pseudomonadales</taxon>
        <taxon>Marinobacteraceae</taxon>
        <taxon>Marinobacter</taxon>
    </lineage>
</organism>
<dbReference type="AlphaFoldDB" id="N6W7Y5"/>
<evidence type="ECO:0000256" key="4">
    <source>
        <dbReference type="ARBA" id="ARBA00022989"/>
    </source>
</evidence>
<comment type="similarity">
    <text evidence="2">Belongs to the major facilitator superfamily. Nitrate/nitrite porter (TC 2.A.1.8) family.</text>
</comment>
<dbReference type="InterPro" id="IPR036259">
    <property type="entry name" value="MFS_trans_sf"/>
</dbReference>
<evidence type="ECO:0000256" key="2">
    <source>
        <dbReference type="ARBA" id="ARBA00008432"/>
    </source>
</evidence>
<keyword evidence="4 7" id="KW-1133">Transmembrane helix</keyword>
<feature type="transmembrane region" description="Helical" evidence="7">
    <location>
        <begin position="317"/>
        <end position="343"/>
    </location>
</feature>
<comment type="caution">
    <text evidence="9">The sequence shown here is derived from an EMBL/GenBank/DDBJ whole genome shotgun (WGS) entry which is preliminary data.</text>
</comment>
<gene>
    <name evidence="9" type="ORF">J057_13506</name>
</gene>
<feature type="domain" description="Major facilitator superfamily (MFS) profile" evidence="8">
    <location>
        <begin position="16"/>
        <end position="412"/>
    </location>
</feature>
<dbReference type="InterPro" id="IPR044772">
    <property type="entry name" value="NO3_transporter"/>
</dbReference>
<dbReference type="eggNOG" id="COG2223">
    <property type="taxonomic scope" value="Bacteria"/>
</dbReference>
<dbReference type="RefSeq" id="WP_004580659.1">
    <property type="nucleotide sequence ID" value="NZ_AP028878.1"/>
</dbReference>
<evidence type="ECO:0000256" key="6">
    <source>
        <dbReference type="ARBA" id="ARBA00023136"/>
    </source>
</evidence>
<dbReference type="HOGENOM" id="CLU_001265_14_0_6"/>
<proteinExistence type="inferred from homology"/>
<dbReference type="PROSITE" id="PS51257">
    <property type="entry name" value="PROKAR_LIPOPROTEIN"/>
    <property type="match status" value="1"/>
</dbReference>
<evidence type="ECO:0000256" key="1">
    <source>
        <dbReference type="ARBA" id="ARBA00004141"/>
    </source>
</evidence>
<dbReference type="Gene3D" id="1.20.1250.20">
    <property type="entry name" value="MFS general substrate transporter like domains"/>
    <property type="match status" value="2"/>
</dbReference>
<feature type="transmembrane region" description="Helical" evidence="7">
    <location>
        <begin position="169"/>
        <end position="188"/>
    </location>
</feature>
<evidence type="ECO:0000313" key="9">
    <source>
        <dbReference type="EMBL" id="ENO16374.1"/>
    </source>
</evidence>
<feature type="transmembrane region" description="Helical" evidence="7">
    <location>
        <begin position="51"/>
        <end position="75"/>
    </location>
</feature>
<dbReference type="GO" id="GO:0016020">
    <property type="term" value="C:membrane"/>
    <property type="evidence" value="ECO:0007669"/>
    <property type="project" value="UniProtKB-SubCell"/>
</dbReference>
<dbReference type="GO" id="GO:0042128">
    <property type="term" value="P:nitrate assimilation"/>
    <property type="evidence" value="ECO:0007669"/>
    <property type="project" value="UniProtKB-KW"/>
</dbReference>
<dbReference type="SUPFAM" id="SSF103473">
    <property type="entry name" value="MFS general substrate transporter"/>
    <property type="match status" value="1"/>
</dbReference>
<feature type="transmembrane region" description="Helical" evidence="7">
    <location>
        <begin position="82"/>
        <end position="101"/>
    </location>
</feature>
<protein>
    <submittedName>
        <fullName evidence="9">MFS transporter</fullName>
    </submittedName>
</protein>
<feature type="transmembrane region" description="Helical" evidence="7">
    <location>
        <begin position="12"/>
        <end position="39"/>
    </location>
</feature>
<dbReference type="PATRIC" id="fig|626887.3.peg.2704"/>
<feature type="transmembrane region" description="Helical" evidence="7">
    <location>
        <begin position="255"/>
        <end position="274"/>
    </location>
</feature>
<dbReference type="OrthoDB" id="9771451at2"/>
<dbReference type="Pfam" id="PF07690">
    <property type="entry name" value="MFS_1"/>
    <property type="match status" value="1"/>
</dbReference>
<feature type="transmembrane region" description="Helical" evidence="7">
    <location>
        <begin position="383"/>
        <end position="406"/>
    </location>
</feature>
<dbReference type="PANTHER" id="PTHR23515">
    <property type="entry name" value="HIGH-AFFINITY NITRATE TRANSPORTER 2.3"/>
    <property type="match status" value="1"/>
</dbReference>
<feature type="transmembrane region" description="Helical" evidence="7">
    <location>
        <begin position="209"/>
        <end position="235"/>
    </location>
</feature>
<accession>N6W7Y5</accession>
<dbReference type="InterPro" id="IPR020846">
    <property type="entry name" value="MFS_dom"/>
</dbReference>
<dbReference type="STRING" id="626887.J057_13506"/>
<evidence type="ECO:0000313" key="10">
    <source>
        <dbReference type="Proteomes" id="UP000013165"/>
    </source>
</evidence>